<keyword evidence="4 6" id="KW-1133">Transmembrane helix</keyword>
<evidence type="ECO:0000256" key="4">
    <source>
        <dbReference type="ARBA" id="ARBA00022989"/>
    </source>
</evidence>
<dbReference type="PANTHER" id="PTHR23501:SF191">
    <property type="entry name" value="VACUOLAR BASIC AMINO ACID TRANSPORTER 4"/>
    <property type="match status" value="1"/>
</dbReference>
<dbReference type="EMBL" id="KN847896">
    <property type="protein sequence ID" value="KIR43911.1"/>
    <property type="molecule type" value="Genomic_DNA"/>
</dbReference>
<keyword evidence="2" id="KW-0813">Transport</keyword>
<feature type="transmembrane region" description="Helical" evidence="6">
    <location>
        <begin position="220"/>
        <end position="242"/>
    </location>
</feature>
<feature type="transmembrane region" description="Helical" evidence="6">
    <location>
        <begin position="59"/>
        <end position="80"/>
    </location>
</feature>
<gene>
    <name evidence="7" type="ORF">I313_00757</name>
</gene>
<keyword evidence="8" id="KW-1185">Reference proteome</keyword>
<dbReference type="AlphaFoldDB" id="A0A0D0V8Q8"/>
<feature type="transmembrane region" description="Helical" evidence="6">
    <location>
        <begin position="254"/>
        <end position="278"/>
    </location>
</feature>
<name>A0A0D0V8Q8_9TREE</name>
<evidence type="ECO:0000313" key="8">
    <source>
        <dbReference type="Proteomes" id="UP000053392"/>
    </source>
</evidence>
<keyword evidence="3 6" id="KW-0812">Transmembrane</keyword>
<proteinExistence type="predicted"/>
<evidence type="ECO:0000256" key="1">
    <source>
        <dbReference type="ARBA" id="ARBA00004127"/>
    </source>
</evidence>
<dbReference type="HOGENOM" id="CLU_063906_0_0_1"/>
<dbReference type="InterPro" id="IPR036259">
    <property type="entry name" value="MFS_trans_sf"/>
</dbReference>
<dbReference type="OrthoDB" id="3437016at2759"/>
<feature type="transmembrane region" description="Helical" evidence="6">
    <location>
        <begin position="24"/>
        <end position="47"/>
    </location>
</feature>
<feature type="transmembrane region" description="Helical" evidence="6">
    <location>
        <begin position="123"/>
        <end position="148"/>
    </location>
</feature>
<evidence type="ECO:0000256" key="2">
    <source>
        <dbReference type="ARBA" id="ARBA00022448"/>
    </source>
</evidence>
<feature type="transmembrane region" description="Helical" evidence="6">
    <location>
        <begin position="163"/>
        <end position="182"/>
    </location>
</feature>
<dbReference type="GO" id="GO:0000329">
    <property type="term" value="C:fungal-type vacuole membrane"/>
    <property type="evidence" value="ECO:0007669"/>
    <property type="project" value="TreeGrafter"/>
</dbReference>
<organism evidence="7 8">
    <name type="scientific">Cryptococcus deuterogattii Ram5</name>
    <dbReference type="NCBI Taxonomy" id="1296110"/>
    <lineage>
        <taxon>Eukaryota</taxon>
        <taxon>Fungi</taxon>
        <taxon>Dikarya</taxon>
        <taxon>Basidiomycota</taxon>
        <taxon>Agaricomycotina</taxon>
        <taxon>Tremellomycetes</taxon>
        <taxon>Tremellales</taxon>
        <taxon>Cryptococcaceae</taxon>
        <taxon>Cryptococcus</taxon>
        <taxon>Cryptococcus gattii species complex</taxon>
    </lineage>
</organism>
<dbReference type="SUPFAM" id="SSF103473">
    <property type="entry name" value="MFS general substrate transporter"/>
    <property type="match status" value="1"/>
</dbReference>
<accession>A0A0D0V8Q8</accession>
<dbReference type="GO" id="GO:0012505">
    <property type="term" value="C:endomembrane system"/>
    <property type="evidence" value="ECO:0007669"/>
    <property type="project" value="UniProtKB-SubCell"/>
</dbReference>
<reference evidence="7 8" key="1">
    <citation type="submission" date="2015-01" db="EMBL/GenBank/DDBJ databases">
        <title>The Genome Sequence of Cryptococcus gattii Ram5.</title>
        <authorList>
            <consortium name="The Broad Institute Genomics Platform"/>
            <person name="Cuomo C."/>
            <person name="Litvintseva A."/>
            <person name="Chen Y."/>
            <person name="Heitman J."/>
            <person name="Sun S."/>
            <person name="Springer D."/>
            <person name="Dromer F."/>
            <person name="Young S."/>
            <person name="Zeng Q."/>
            <person name="Gargeya S."/>
            <person name="Abouelleil A."/>
            <person name="Alvarado L."/>
            <person name="Chapman S.B."/>
            <person name="Gainer-Dewar J."/>
            <person name="Goldberg J."/>
            <person name="Griggs A."/>
            <person name="Gujja S."/>
            <person name="Hansen M."/>
            <person name="Howarth C."/>
            <person name="Imamovic A."/>
            <person name="Larimer J."/>
            <person name="Murphy C."/>
            <person name="Naylor J."/>
            <person name="Pearson M."/>
            <person name="Priest M."/>
            <person name="Roberts A."/>
            <person name="Saif S."/>
            <person name="Shea T."/>
            <person name="Sykes S."/>
            <person name="Wortman J."/>
            <person name="Nusbaum C."/>
            <person name="Birren B."/>
        </authorList>
    </citation>
    <scope>NUCLEOTIDE SEQUENCE [LARGE SCALE GENOMIC DNA]</scope>
    <source>
        <strain evidence="7 8">Ram5</strain>
    </source>
</reference>
<evidence type="ECO:0000256" key="3">
    <source>
        <dbReference type="ARBA" id="ARBA00022692"/>
    </source>
</evidence>
<evidence type="ECO:0000256" key="6">
    <source>
        <dbReference type="SAM" id="Phobius"/>
    </source>
</evidence>
<feature type="transmembrane region" description="Helical" evidence="6">
    <location>
        <begin position="86"/>
        <end position="102"/>
    </location>
</feature>
<dbReference type="Proteomes" id="UP000053392">
    <property type="component" value="Unassembled WGS sequence"/>
</dbReference>
<dbReference type="Gene3D" id="1.20.1250.20">
    <property type="entry name" value="MFS general substrate transporter like domains"/>
    <property type="match status" value="1"/>
</dbReference>
<evidence type="ECO:0000313" key="7">
    <source>
        <dbReference type="EMBL" id="KIR43911.1"/>
    </source>
</evidence>
<sequence>MSERTPLIPKIDLQPSSSLSNLDYVLILPGGGLITVSQVCAWDVLPMRSRPLYQAANNVTYGMTAITLFMLVINLGGSIIPWSSSANPILFILSIIITLAFFRHEKTVKLPVLPINLVTNRHMVSQVGLNLFGAMTIFGTLYLIPIFFQTTLLTSASVASRRLLYPTLTAPIASIVTGIFLHRHPNKCHVGQRLGAISLTAGALIMFALTFSNNESKGEWYFIARLIWVHAGMGVMLISSLIDILSISGTDHAVATSLVFLLRSIGTVLGISISQAILQNTLLYQLVTHFTGPGSKSIICSIRKSVDYLAQLDPARREVAVKCYVLAFRAAFGGLVGAGVWTRENMLEEEVVDEEMCNPPLSEGAPVLD</sequence>
<protein>
    <submittedName>
        <fullName evidence="7">Uncharacterized protein</fullName>
    </submittedName>
</protein>
<dbReference type="PANTHER" id="PTHR23501">
    <property type="entry name" value="MAJOR FACILITATOR SUPERFAMILY"/>
    <property type="match status" value="1"/>
</dbReference>
<dbReference type="GO" id="GO:0015174">
    <property type="term" value="F:basic amino acid transmembrane transporter activity"/>
    <property type="evidence" value="ECO:0007669"/>
    <property type="project" value="TreeGrafter"/>
</dbReference>
<keyword evidence="5 6" id="KW-0472">Membrane</keyword>
<feature type="transmembrane region" description="Helical" evidence="6">
    <location>
        <begin position="194"/>
        <end position="214"/>
    </location>
</feature>
<evidence type="ECO:0000256" key="5">
    <source>
        <dbReference type="ARBA" id="ARBA00023136"/>
    </source>
</evidence>
<comment type="subcellular location">
    <subcellularLocation>
        <location evidence="1">Endomembrane system</location>
        <topology evidence="1">Multi-pass membrane protein</topology>
    </subcellularLocation>
</comment>